<dbReference type="PANTHER" id="PTHR45835">
    <property type="entry name" value="YALI0A06105P"/>
    <property type="match status" value="1"/>
</dbReference>
<gene>
    <name evidence="3" type="primary">LOC104218196</name>
</gene>
<feature type="domain" description="Tf2-1-like SH3-like" evidence="1">
    <location>
        <begin position="93"/>
        <end position="131"/>
    </location>
</feature>
<evidence type="ECO:0000313" key="3">
    <source>
        <dbReference type="RefSeq" id="XP_009766932.1"/>
    </source>
</evidence>
<dbReference type="InterPro" id="IPR056924">
    <property type="entry name" value="SH3_Tf2-1"/>
</dbReference>
<reference evidence="2" key="1">
    <citation type="journal article" date="2013" name="Genome Biol.">
        <title>Reference genomes and transcriptomes of Nicotiana sylvestris and Nicotiana tomentosiformis.</title>
        <authorList>
            <person name="Sierro N."/>
            <person name="Battey J.N."/>
            <person name="Ouadi S."/>
            <person name="Bovet L."/>
            <person name="Goepfert S."/>
            <person name="Bakaher N."/>
            <person name="Peitsch M.C."/>
            <person name="Ivanov N.V."/>
        </authorList>
    </citation>
    <scope>NUCLEOTIDE SEQUENCE [LARGE SCALE GENOMIC DNA]</scope>
</reference>
<accession>A0A1U7VFT4</accession>
<dbReference type="Proteomes" id="UP000189701">
    <property type="component" value="Unplaced"/>
</dbReference>
<evidence type="ECO:0000259" key="1">
    <source>
        <dbReference type="Pfam" id="PF24626"/>
    </source>
</evidence>
<protein>
    <submittedName>
        <fullName evidence="3">Uncharacterized protein LOC104218196</fullName>
    </submittedName>
</protein>
<organism evidence="2 3">
    <name type="scientific">Nicotiana sylvestris</name>
    <name type="common">Wood tobacco</name>
    <name type="synonym">South American tobacco</name>
    <dbReference type="NCBI Taxonomy" id="4096"/>
    <lineage>
        <taxon>Eukaryota</taxon>
        <taxon>Viridiplantae</taxon>
        <taxon>Streptophyta</taxon>
        <taxon>Embryophyta</taxon>
        <taxon>Tracheophyta</taxon>
        <taxon>Spermatophyta</taxon>
        <taxon>Magnoliopsida</taxon>
        <taxon>eudicotyledons</taxon>
        <taxon>Gunneridae</taxon>
        <taxon>Pentapetalae</taxon>
        <taxon>asterids</taxon>
        <taxon>lamiids</taxon>
        <taxon>Solanales</taxon>
        <taxon>Solanaceae</taxon>
        <taxon>Nicotianoideae</taxon>
        <taxon>Nicotianeae</taxon>
        <taxon>Nicotiana</taxon>
    </lineage>
</organism>
<keyword evidence="2" id="KW-1185">Reference proteome</keyword>
<dbReference type="AlphaFoldDB" id="A0A1U7VFT4"/>
<evidence type="ECO:0000313" key="2">
    <source>
        <dbReference type="Proteomes" id="UP000189701"/>
    </source>
</evidence>
<dbReference type="RefSeq" id="XP_009766932.1">
    <property type="nucleotide sequence ID" value="XM_009768630.1"/>
</dbReference>
<dbReference type="Gene3D" id="3.30.420.10">
    <property type="entry name" value="Ribonuclease H-like superfamily/Ribonuclease H"/>
    <property type="match status" value="1"/>
</dbReference>
<dbReference type="GO" id="GO:0003676">
    <property type="term" value="F:nucleic acid binding"/>
    <property type="evidence" value="ECO:0007669"/>
    <property type="project" value="InterPro"/>
</dbReference>
<sequence length="223" mass="26517">MGTTFHPQMDRQSECTILILEDMLWASFMDFGGQWDKFLTLAEFAYNNIYKLSIPMALYKTLYGRQCRSLVSWFEPDKAILLGTDFVRDALEKVKFGKKGKLRPRFIRSFEVLERVGEVPYRLALPPSLAELWLLEHLQRVQYRQEFPQRTWNDHITFNHPKWMIYIPDKFAQPESANEWVEFFDNLTEEQAQWMFERMRTSLPGMVGRQSKGNGNARSWSRE</sequence>
<reference evidence="3" key="2">
    <citation type="submission" date="2025-08" db="UniProtKB">
        <authorList>
            <consortium name="RefSeq"/>
        </authorList>
    </citation>
    <scope>IDENTIFICATION</scope>
    <source>
        <tissue evidence="3">Leaf</tissue>
    </source>
</reference>
<dbReference type="PANTHER" id="PTHR45835:SF99">
    <property type="entry name" value="CHROMO DOMAIN-CONTAINING PROTEIN-RELATED"/>
    <property type="match status" value="1"/>
</dbReference>
<proteinExistence type="predicted"/>
<dbReference type="Pfam" id="PF24626">
    <property type="entry name" value="SH3_Tf2-1"/>
    <property type="match status" value="1"/>
</dbReference>
<dbReference type="eggNOG" id="KOG0017">
    <property type="taxonomic scope" value="Eukaryota"/>
</dbReference>
<dbReference type="InterPro" id="IPR036397">
    <property type="entry name" value="RNaseH_sf"/>
</dbReference>
<name>A0A1U7VFT4_NICSY</name>